<dbReference type="GO" id="GO:0005886">
    <property type="term" value="C:plasma membrane"/>
    <property type="evidence" value="ECO:0007669"/>
    <property type="project" value="TreeGrafter"/>
</dbReference>
<evidence type="ECO:0000259" key="2">
    <source>
        <dbReference type="PROSITE" id="PS50887"/>
    </source>
</evidence>
<dbReference type="SUPFAM" id="SSF55073">
    <property type="entry name" value="Nucleotide cyclase"/>
    <property type="match status" value="1"/>
</dbReference>
<dbReference type="Proteomes" id="UP000317046">
    <property type="component" value="Unassembled WGS sequence"/>
</dbReference>
<feature type="coiled-coil region" evidence="1">
    <location>
        <begin position="364"/>
        <end position="391"/>
    </location>
</feature>
<dbReference type="InterPro" id="IPR011990">
    <property type="entry name" value="TPR-like_helical_dom_sf"/>
</dbReference>
<name>A0A4Y3KYA8_9CELL</name>
<dbReference type="GO" id="GO:0052621">
    <property type="term" value="F:diguanylate cyclase activity"/>
    <property type="evidence" value="ECO:0007669"/>
    <property type="project" value="TreeGrafter"/>
</dbReference>
<dbReference type="GO" id="GO:0043709">
    <property type="term" value="P:cell adhesion involved in single-species biofilm formation"/>
    <property type="evidence" value="ECO:0007669"/>
    <property type="project" value="TreeGrafter"/>
</dbReference>
<protein>
    <recommendedName>
        <fullName evidence="2">GGDEF domain-containing protein</fullName>
    </recommendedName>
</protein>
<dbReference type="SUPFAM" id="SSF48452">
    <property type="entry name" value="TPR-like"/>
    <property type="match status" value="1"/>
</dbReference>
<dbReference type="Gene3D" id="3.30.70.270">
    <property type="match status" value="1"/>
</dbReference>
<gene>
    <name evidence="3" type="ORF">CCE01nite_23550</name>
</gene>
<dbReference type="AlphaFoldDB" id="A0A4Y3KYA8"/>
<dbReference type="InterPro" id="IPR050469">
    <property type="entry name" value="Diguanylate_Cyclase"/>
</dbReference>
<dbReference type="Gene3D" id="1.25.40.10">
    <property type="entry name" value="Tetratricopeptide repeat domain"/>
    <property type="match status" value="1"/>
</dbReference>
<organism evidence="3 4">
    <name type="scientific">Cellulomonas cellasea</name>
    <dbReference type="NCBI Taxonomy" id="43670"/>
    <lineage>
        <taxon>Bacteria</taxon>
        <taxon>Bacillati</taxon>
        <taxon>Actinomycetota</taxon>
        <taxon>Actinomycetes</taxon>
        <taxon>Micrococcales</taxon>
        <taxon>Cellulomonadaceae</taxon>
        <taxon>Cellulomonas</taxon>
    </lineage>
</organism>
<evidence type="ECO:0000256" key="1">
    <source>
        <dbReference type="SAM" id="Coils"/>
    </source>
</evidence>
<dbReference type="NCBIfam" id="TIGR00254">
    <property type="entry name" value="GGDEF"/>
    <property type="match status" value="1"/>
</dbReference>
<dbReference type="Pfam" id="PF00990">
    <property type="entry name" value="GGDEF"/>
    <property type="match status" value="1"/>
</dbReference>
<sequence>MSVTDAAHATFVHPVDAPDWDALVDELELLQESDAPACVERGREHLDLARLHGDEHAEMRLSCCVAFAHHALAQDADALRAAGRAQQLAHELGDLVWESRALVCQGLVHHEIGDVEGAIDELDRALGLRRRTDDDAGTASVLNSLGTVYMGMAHFAPQAAQVLAEARRLWLAADDPDHASMALTNLAKAYVVTSGRLAATNPRGAVAAARHALGIARQSVDEADAAGLARTGIDARLAVVGAHMHVGDLEAAGQALEGTGTMLRTFPSARQQLQHHGLRGRWLVRTGRLDEAVLALCDGLDLCAELDRPGERIELLSTLVDAHEGRGDLPSALATLRELHELTLQQGDAIADRRALLLSSRLEVERAERAADAERTRARALEEHNARLEHEATHDVLTGLPNRRALDVALARWSGDPSRRFACALLDIDHFKRVNDEFSHQVGDQVLARLGEVLHDVIRASDVAARYGGEEFAILLDGLTDVNAADACERIRRVIVSHRWDDLMPGGNLTVSVGVAVHRPDETVGSMLTRADEALYHVKRNGRDAVQVAL</sequence>
<dbReference type="EMBL" id="BJLR01000019">
    <property type="protein sequence ID" value="GEA88406.1"/>
    <property type="molecule type" value="Genomic_DNA"/>
</dbReference>
<feature type="domain" description="GGDEF" evidence="2">
    <location>
        <begin position="419"/>
        <end position="550"/>
    </location>
</feature>
<dbReference type="SMART" id="SM00267">
    <property type="entry name" value="GGDEF"/>
    <property type="match status" value="1"/>
</dbReference>
<dbReference type="InterPro" id="IPR000160">
    <property type="entry name" value="GGDEF_dom"/>
</dbReference>
<dbReference type="PROSITE" id="PS50887">
    <property type="entry name" value="GGDEF"/>
    <property type="match status" value="1"/>
</dbReference>
<dbReference type="FunFam" id="3.30.70.270:FF:000001">
    <property type="entry name" value="Diguanylate cyclase domain protein"/>
    <property type="match status" value="1"/>
</dbReference>
<dbReference type="PANTHER" id="PTHR45138">
    <property type="entry name" value="REGULATORY COMPONENTS OF SENSORY TRANSDUCTION SYSTEM"/>
    <property type="match status" value="1"/>
</dbReference>
<proteinExistence type="predicted"/>
<dbReference type="InterPro" id="IPR043128">
    <property type="entry name" value="Rev_trsase/Diguanyl_cyclase"/>
</dbReference>
<keyword evidence="4" id="KW-1185">Reference proteome</keyword>
<dbReference type="PANTHER" id="PTHR45138:SF9">
    <property type="entry name" value="DIGUANYLATE CYCLASE DGCM-RELATED"/>
    <property type="match status" value="1"/>
</dbReference>
<dbReference type="InterPro" id="IPR029787">
    <property type="entry name" value="Nucleotide_cyclase"/>
</dbReference>
<dbReference type="CDD" id="cd01949">
    <property type="entry name" value="GGDEF"/>
    <property type="match status" value="1"/>
</dbReference>
<accession>A0A4Y3KYA8</accession>
<comment type="caution">
    <text evidence="3">The sequence shown here is derived from an EMBL/GenBank/DDBJ whole genome shotgun (WGS) entry which is preliminary data.</text>
</comment>
<dbReference type="GO" id="GO:1902201">
    <property type="term" value="P:negative regulation of bacterial-type flagellum-dependent cell motility"/>
    <property type="evidence" value="ECO:0007669"/>
    <property type="project" value="TreeGrafter"/>
</dbReference>
<keyword evidence="1" id="KW-0175">Coiled coil</keyword>
<dbReference type="RefSeq" id="WP_141372390.1">
    <property type="nucleotide sequence ID" value="NZ_BJLR01000019.1"/>
</dbReference>
<evidence type="ECO:0000313" key="3">
    <source>
        <dbReference type="EMBL" id="GEA88406.1"/>
    </source>
</evidence>
<reference evidence="3" key="1">
    <citation type="submission" date="2019-06" db="EMBL/GenBank/DDBJ databases">
        <title>Whole genome shotgun sequence of Cellulomonas cellasea NBRC 3753.</title>
        <authorList>
            <person name="Hosoyama A."/>
            <person name="Uohara A."/>
            <person name="Ohji S."/>
            <person name="Ichikawa N."/>
        </authorList>
    </citation>
    <scope>NUCLEOTIDE SEQUENCE [LARGE SCALE GENOMIC DNA]</scope>
    <source>
        <strain evidence="3">NBRC 3753</strain>
    </source>
</reference>
<evidence type="ECO:0000313" key="4">
    <source>
        <dbReference type="Proteomes" id="UP000317046"/>
    </source>
</evidence>